<evidence type="ECO:0000256" key="1">
    <source>
        <dbReference type="SAM" id="MobiDB-lite"/>
    </source>
</evidence>
<feature type="region of interest" description="Disordered" evidence="1">
    <location>
        <begin position="88"/>
        <end position="116"/>
    </location>
</feature>
<feature type="region of interest" description="Disordered" evidence="1">
    <location>
        <begin position="46"/>
        <end position="76"/>
    </location>
</feature>
<feature type="compositionally biased region" description="Polar residues" evidence="1">
    <location>
        <begin position="266"/>
        <end position="280"/>
    </location>
</feature>
<feature type="compositionally biased region" description="Polar residues" evidence="1">
    <location>
        <begin position="88"/>
        <end position="99"/>
    </location>
</feature>
<organism evidence="2 3">
    <name type="scientific">Rhodopirellula halodulae</name>
    <dbReference type="NCBI Taxonomy" id="2894198"/>
    <lineage>
        <taxon>Bacteria</taxon>
        <taxon>Pseudomonadati</taxon>
        <taxon>Planctomycetota</taxon>
        <taxon>Planctomycetia</taxon>
        <taxon>Pirellulales</taxon>
        <taxon>Pirellulaceae</taxon>
        <taxon>Rhodopirellula</taxon>
    </lineage>
</organism>
<dbReference type="RefSeq" id="WP_230273594.1">
    <property type="nucleotide sequence ID" value="NZ_JAJKFW010000022.1"/>
</dbReference>
<comment type="caution">
    <text evidence="2">The sequence shown here is derived from an EMBL/GenBank/DDBJ whole genome shotgun (WGS) entry which is preliminary data.</text>
</comment>
<dbReference type="EMBL" id="JAJKFW010000022">
    <property type="protein sequence ID" value="MCC9642701.1"/>
    <property type="molecule type" value="Genomic_DNA"/>
</dbReference>
<feature type="compositionally biased region" description="Polar residues" evidence="1">
    <location>
        <begin position="238"/>
        <end position="247"/>
    </location>
</feature>
<feature type="region of interest" description="Disordered" evidence="1">
    <location>
        <begin position="194"/>
        <end position="363"/>
    </location>
</feature>
<reference evidence="2" key="1">
    <citation type="submission" date="2021-11" db="EMBL/GenBank/DDBJ databases">
        <title>Genome sequence.</title>
        <authorList>
            <person name="Sun Q."/>
        </authorList>
    </citation>
    <scope>NUCLEOTIDE SEQUENCE</scope>
    <source>
        <strain evidence="2">JC740</strain>
    </source>
</reference>
<dbReference type="Proteomes" id="UP001430306">
    <property type="component" value="Unassembled WGS sequence"/>
</dbReference>
<dbReference type="Gene3D" id="2.30.30.700">
    <property type="entry name" value="SLA1 homology domain 1"/>
    <property type="match status" value="1"/>
</dbReference>
<feature type="compositionally biased region" description="Polar residues" evidence="1">
    <location>
        <begin position="156"/>
        <end position="168"/>
    </location>
</feature>
<sequence length="592" mass="64772">MNSAKSARRRWLAGWIAAGLGVGTFSFAAFSAPSAIQAQDSFGPTRVTDQVHPLAHPTSPAAQPANSSSASLGQPIPRMRTSDLLRTTPTTQASYQASRQHVAANAGVTSTTDAARRPGWDLQWRKSPQVASQEAARISDQAFQQPAMQPAAEGNAFQQSVAHAQPMSQAGAVRENTSHPQPIQRAAFMQQAGGGFELPDFDPAPADAQPIAPPTPGNGAGSQPNWNANPFRDEASGLPNTTPNNPADSPIEMVPPGLEELPSPETLPTQPSDSFGQPDSSIRDMLEDESNLPTQPQPLELAPETETSPSDRFNSNPFERRSDDERTRDELDRMELEDPAEDRLRPQADRDDAAIMGDDGPNRRLSGLSCDDFRARIASQTIDLVSLDISPPYRPDIIDEAEYQKVKERFDERQESRTWRSIDGRTMGTGRLVDLAYEKAVIVTEFGTREELPINRLSESDLGFISENWGLPTECLLEQVDFQPRRWKPTTVVWAASNLCHKPLYFEEVNLERYGHTAGPVLQPVLSSAHFFANIAVLPYKMGVHSPHECQYALGYYRPGNCAPWIIPPVPLSLKGAWYQAAAVSGTALLVP</sequence>
<gene>
    <name evidence="2" type="ORF">LOC71_10470</name>
</gene>
<feature type="region of interest" description="Disordered" evidence="1">
    <location>
        <begin position="149"/>
        <end position="179"/>
    </location>
</feature>
<proteinExistence type="predicted"/>
<feature type="compositionally biased region" description="Basic and acidic residues" evidence="1">
    <location>
        <begin position="318"/>
        <end position="353"/>
    </location>
</feature>
<protein>
    <submittedName>
        <fullName evidence="2">Uncharacterized protein</fullName>
    </submittedName>
</protein>
<name>A0ABS8NJR1_9BACT</name>
<keyword evidence="3" id="KW-1185">Reference proteome</keyword>
<feature type="compositionally biased region" description="Low complexity" evidence="1">
    <location>
        <begin position="201"/>
        <end position="210"/>
    </location>
</feature>
<evidence type="ECO:0000313" key="2">
    <source>
        <dbReference type="EMBL" id="MCC9642701.1"/>
    </source>
</evidence>
<feature type="compositionally biased region" description="Low complexity" evidence="1">
    <location>
        <begin position="57"/>
        <end position="71"/>
    </location>
</feature>
<feature type="compositionally biased region" description="Polar residues" evidence="1">
    <location>
        <begin position="305"/>
        <end position="317"/>
    </location>
</feature>
<accession>A0ABS8NJR1</accession>
<evidence type="ECO:0000313" key="3">
    <source>
        <dbReference type="Proteomes" id="UP001430306"/>
    </source>
</evidence>